<dbReference type="RefSeq" id="XP_064667290.1">
    <property type="nucleotide sequence ID" value="XM_064809220.1"/>
</dbReference>
<dbReference type="SUPFAM" id="SSF63829">
    <property type="entry name" value="Calcium-dependent phosphotriesterase"/>
    <property type="match status" value="1"/>
</dbReference>
<dbReference type="Proteomes" id="UP001302812">
    <property type="component" value="Unassembled WGS sequence"/>
</dbReference>
<dbReference type="GeneID" id="89933343"/>
<dbReference type="InterPro" id="IPR052988">
    <property type="entry name" value="Oryzine_lactonohydrolase"/>
</dbReference>
<dbReference type="EMBL" id="MU853354">
    <property type="protein sequence ID" value="KAK4109720.1"/>
    <property type="molecule type" value="Genomic_DNA"/>
</dbReference>
<dbReference type="AlphaFoldDB" id="A0AAN6T927"/>
<comment type="caution">
    <text evidence="2">The sequence shown here is derived from an EMBL/GenBank/DDBJ whole genome shotgun (WGS) entry which is preliminary data.</text>
</comment>
<dbReference type="InterPro" id="IPR011042">
    <property type="entry name" value="6-blade_b-propeller_TolB-like"/>
</dbReference>
<evidence type="ECO:0000259" key="1">
    <source>
        <dbReference type="Pfam" id="PF08450"/>
    </source>
</evidence>
<keyword evidence="3" id="KW-1185">Reference proteome</keyword>
<dbReference type="PANTHER" id="PTHR47064">
    <property type="entry name" value="PUTATIVE (AFU_ORTHOLOGUE AFUA_1G08990)-RELATED"/>
    <property type="match status" value="1"/>
</dbReference>
<sequence>MSVLNCAVDSQTTCEIKRVELRDCISTSRTSGLPRNPELQEISITQYRPGLSSIIGLRPSYSLLLSTSDSSKNPLFRGACIYVRQRTPDELWITSDLLATRTSQQSVILISKVQLLRDDSGSVSSVRWLKLRPPPNMPMPAGGSHYRDGMLFCSQGSQSRGTGGLYYMPRNEPPEPVATSYFGRDFNSVQDVVVSSDGSLWFTDSCDGFDNDFRPEPQLPCHVYRYDPTTGDLRVMADNLGRPHGIALSPDQSIVYLSDMTPLRATDSAAQDSLSRGAIYAFDIVLRCGSPFLANKRVFAYALTGRPMGIMCDESGNVYAGCSGGVEIWNPGGSVQGVIEVPGGVTSLSPGREGELFLCSGQRLWRMQFTF</sequence>
<proteinExistence type="predicted"/>
<protein>
    <submittedName>
        <fullName evidence="2">Smp-30/gluconolaconase/lre-like region-containing protein</fullName>
    </submittedName>
</protein>
<dbReference type="Gene3D" id="2.120.10.30">
    <property type="entry name" value="TolB, C-terminal domain"/>
    <property type="match status" value="1"/>
</dbReference>
<dbReference type="InterPro" id="IPR013658">
    <property type="entry name" value="SGL"/>
</dbReference>
<accession>A0AAN6T927</accession>
<dbReference type="Pfam" id="PF08450">
    <property type="entry name" value="SGL"/>
    <property type="match status" value="1"/>
</dbReference>
<feature type="domain" description="SMP-30/Gluconolactonase/LRE-like region" evidence="1">
    <location>
        <begin position="172"/>
        <end position="348"/>
    </location>
</feature>
<reference evidence="2" key="2">
    <citation type="submission" date="2023-05" db="EMBL/GenBank/DDBJ databases">
        <authorList>
            <consortium name="Lawrence Berkeley National Laboratory"/>
            <person name="Steindorff A."/>
            <person name="Hensen N."/>
            <person name="Bonometti L."/>
            <person name="Westerberg I."/>
            <person name="Brannstrom I.O."/>
            <person name="Guillou S."/>
            <person name="Cros-Aarteil S."/>
            <person name="Calhoun S."/>
            <person name="Haridas S."/>
            <person name="Kuo A."/>
            <person name="Mondo S."/>
            <person name="Pangilinan J."/>
            <person name="Riley R."/>
            <person name="Labutti K."/>
            <person name="Andreopoulos B."/>
            <person name="Lipzen A."/>
            <person name="Chen C."/>
            <person name="Yanf M."/>
            <person name="Daum C."/>
            <person name="Ng V."/>
            <person name="Clum A."/>
            <person name="Ohm R."/>
            <person name="Martin F."/>
            <person name="Silar P."/>
            <person name="Natvig D."/>
            <person name="Lalanne C."/>
            <person name="Gautier V."/>
            <person name="Ament-Velasquez S.L."/>
            <person name="Kruys A."/>
            <person name="Hutchinson M.I."/>
            <person name="Powell A.J."/>
            <person name="Barry K."/>
            <person name="Miller A.N."/>
            <person name="Grigoriev I.V."/>
            <person name="Debuchy R."/>
            <person name="Gladieux P."/>
            <person name="Thoren M.H."/>
            <person name="Johannesson H."/>
        </authorList>
    </citation>
    <scope>NUCLEOTIDE SEQUENCE</scope>
    <source>
        <strain evidence="2">CBS 508.74</strain>
    </source>
</reference>
<reference evidence="2" key="1">
    <citation type="journal article" date="2023" name="Mol. Phylogenet. Evol.">
        <title>Genome-scale phylogeny and comparative genomics of the fungal order Sordariales.</title>
        <authorList>
            <person name="Hensen N."/>
            <person name="Bonometti L."/>
            <person name="Westerberg I."/>
            <person name="Brannstrom I.O."/>
            <person name="Guillou S."/>
            <person name="Cros-Aarteil S."/>
            <person name="Calhoun S."/>
            <person name="Haridas S."/>
            <person name="Kuo A."/>
            <person name="Mondo S."/>
            <person name="Pangilinan J."/>
            <person name="Riley R."/>
            <person name="LaButti K."/>
            <person name="Andreopoulos B."/>
            <person name="Lipzen A."/>
            <person name="Chen C."/>
            <person name="Yan M."/>
            <person name="Daum C."/>
            <person name="Ng V."/>
            <person name="Clum A."/>
            <person name="Steindorff A."/>
            <person name="Ohm R.A."/>
            <person name="Martin F."/>
            <person name="Silar P."/>
            <person name="Natvig D.O."/>
            <person name="Lalanne C."/>
            <person name="Gautier V."/>
            <person name="Ament-Velasquez S.L."/>
            <person name="Kruys A."/>
            <person name="Hutchinson M.I."/>
            <person name="Powell A.J."/>
            <person name="Barry K."/>
            <person name="Miller A.N."/>
            <person name="Grigoriev I.V."/>
            <person name="Debuchy R."/>
            <person name="Gladieux P."/>
            <person name="Hiltunen Thoren M."/>
            <person name="Johannesson H."/>
        </authorList>
    </citation>
    <scope>NUCLEOTIDE SEQUENCE</scope>
    <source>
        <strain evidence="2">CBS 508.74</strain>
    </source>
</reference>
<name>A0AAN6T927_9PEZI</name>
<gene>
    <name evidence="2" type="ORF">N656DRAFT_316774</name>
</gene>
<evidence type="ECO:0000313" key="3">
    <source>
        <dbReference type="Proteomes" id="UP001302812"/>
    </source>
</evidence>
<organism evidence="2 3">
    <name type="scientific">Canariomyces notabilis</name>
    <dbReference type="NCBI Taxonomy" id="2074819"/>
    <lineage>
        <taxon>Eukaryota</taxon>
        <taxon>Fungi</taxon>
        <taxon>Dikarya</taxon>
        <taxon>Ascomycota</taxon>
        <taxon>Pezizomycotina</taxon>
        <taxon>Sordariomycetes</taxon>
        <taxon>Sordariomycetidae</taxon>
        <taxon>Sordariales</taxon>
        <taxon>Chaetomiaceae</taxon>
        <taxon>Canariomyces</taxon>
    </lineage>
</organism>
<dbReference type="PANTHER" id="PTHR47064:SF2">
    <property type="entry name" value="SMP-30_GLUCONOLACTONASE_LRE-LIKE REGION DOMAIN-CONTAINING PROTEIN-RELATED"/>
    <property type="match status" value="1"/>
</dbReference>
<evidence type="ECO:0000313" key="2">
    <source>
        <dbReference type="EMBL" id="KAK4109720.1"/>
    </source>
</evidence>